<name>A0A8H7QMH9_9FUNG</name>
<dbReference type="InterPro" id="IPR021851">
    <property type="entry name" value="DUF3455"/>
</dbReference>
<protein>
    <submittedName>
        <fullName evidence="2">Uncharacterized protein</fullName>
    </submittedName>
</protein>
<reference evidence="2" key="1">
    <citation type="submission" date="2020-12" db="EMBL/GenBank/DDBJ databases">
        <title>Metabolic potential, ecology and presence of endohyphal bacteria is reflected in genomic diversity of Mucoromycotina.</title>
        <authorList>
            <person name="Muszewska A."/>
            <person name="Okrasinska A."/>
            <person name="Steczkiewicz K."/>
            <person name="Drgas O."/>
            <person name="Orlowska M."/>
            <person name="Perlinska-Lenart U."/>
            <person name="Aleksandrzak-Piekarczyk T."/>
            <person name="Szatraj K."/>
            <person name="Zielenkiewicz U."/>
            <person name="Pilsyk S."/>
            <person name="Malc E."/>
            <person name="Mieczkowski P."/>
            <person name="Kruszewska J.S."/>
            <person name="Biernat P."/>
            <person name="Pawlowska J."/>
        </authorList>
    </citation>
    <scope>NUCLEOTIDE SEQUENCE</scope>
    <source>
        <strain evidence="2">WA0000017839</strain>
    </source>
</reference>
<dbReference type="Proteomes" id="UP000603453">
    <property type="component" value="Unassembled WGS sequence"/>
</dbReference>
<dbReference type="EMBL" id="JAEPRD010000175">
    <property type="protein sequence ID" value="KAG2195236.1"/>
    <property type="molecule type" value="Genomic_DNA"/>
</dbReference>
<keyword evidence="1" id="KW-0732">Signal</keyword>
<evidence type="ECO:0000313" key="2">
    <source>
        <dbReference type="EMBL" id="KAG2195236.1"/>
    </source>
</evidence>
<evidence type="ECO:0000313" key="3">
    <source>
        <dbReference type="Proteomes" id="UP000603453"/>
    </source>
</evidence>
<feature type="signal peptide" evidence="1">
    <location>
        <begin position="1"/>
        <end position="19"/>
    </location>
</feature>
<dbReference type="OrthoDB" id="1859733at2759"/>
<gene>
    <name evidence="2" type="ORF">INT47_007965</name>
</gene>
<organism evidence="2 3">
    <name type="scientific">Mucor saturninus</name>
    <dbReference type="NCBI Taxonomy" id="64648"/>
    <lineage>
        <taxon>Eukaryota</taxon>
        <taxon>Fungi</taxon>
        <taxon>Fungi incertae sedis</taxon>
        <taxon>Mucoromycota</taxon>
        <taxon>Mucoromycotina</taxon>
        <taxon>Mucoromycetes</taxon>
        <taxon>Mucorales</taxon>
        <taxon>Mucorineae</taxon>
        <taxon>Mucoraceae</taxon>
        <taxon>Mucor</taxon>
    </lineage>
</organism>
<dbReference type="AlphaFoldDB" id="A0A8H7QMH9"/>
<comment type="caution">
    <text evidence="2">The sequence shown here is derived from an EMBL/GenBank/DDBJ whole genome shotgun (WGS) entry which is preliminary data.</text>
</comment>
<proteinExistence type="predicted"/>
<sequence length="250" mass="27990">MKFFTTVAILSVAIPFTLADLLPGLDRIAPDSSYVKERIAPPANATLYDVYFARGSRIYQCNPEKKGFQHWYNVQTQALLYSTKGEQAPFDREGNEIGQINAAPLNPEQQMSNPMDTMPVIYNYRDGSWAGTARPLATTTREEGRVERGDSVHLDDHIVPVTKSSTDGYLSHAKYIVRLNSIDGVVPAADTCTTKGLLVNKPFTAYFMFYTDADGLEQLSNEEAKWNEMVAEYTPEKLALKNAKKEVVYE</sequence>
<keyword evidence="3" id="KW-1185">Reference proteome</keyword>
<feature type="chain" id="PRO_5034456096" evidence="1">
    <location>
        <begin position="20"/>
        <end position="250"/>
    </location>
</feature>
<evidence type="ECO:0000256" key="1">
    <source>
        <dbReference type="SAM" id="SignalP"/>
    </source>
</evidence>
<dbReference type="Pfam" id="PF11937">
    <property type="entry name" value="DUF3455"/>
    <property type="match status" value="1"/>
</dbReference>
<accession>A0A8H7QMH9</accession>